<evidence type="ECO:0000256" key="2">
    <source>
        <dbReference type="SAM" id="MobiDB-lite"/>
    </source>
</evidence>
<dbReference type="InterPro" id="IPR035979">
    <property type="entry name" value="RBD_domain_sf"/>
</dbReference>
<dbReference type="GO" id="GO:0003723">
    <property type="term" value="F:RNA binding"/>
    <property type="evidence" value="ECO:0007669"/>
    <property type="project" value="UniProtKB-KW"/>
</dbReference>
<feature type="region of interest" description="Disordered" evidence="2">
    <location>
        <begin position="62"/>
        <end position="95"/>
    </location>
</feature>
<dbReference type="InterPro" id="IPR052462">
    <property type="entry name" value="SLIRP/GR-RBP-like"/>
</dbReference>
<reference evidence="4 5" key="1">
    <citation type="submission" date="2008-06" db="EMBL/GenBank/DDBJ databases">
        <title>Complete sequence of Pelodictyon phaeoclathratiforme BU-1.</title>
        <authorList>
            <consortium name="US DOE Joint Genome Institute"/>
            <person name="Lucas S."/>
            <person name="Copeland A."/>
            <person name="Lapidus A."/>
            <person name="Glavina del Rio T."/>
            <person name="Dalin E."/>
            <person name="Tice H."/>
            <person name="Bruce D."/>
            <person name="Goodwin L."/>
            <person name="Pitluck S."/>
            <person name="Schmutz J."/>
            <person name="Larimer F."/>
            <person name="Land M."/>
            <person name="Hauser L."/>
            <person name="Kyrpides N."/>
            <person name="Mikhailova N."/>
            <person name="Liu Z."/>
            <person name="Li T."/>
            <person name="Zhao F."/>
            <person name="Overmann J."/>
            <person name="Bryant D.A."/>
            <person name="Richardson P."/>
        </authorList>
    </citation>
    <scope>NUCLEOTIDE SEQUENCE [LARGE SCALE GENOMIC DNA]</scope>
    <source>
        <strain evidence="5">DSM 5477 / BU-1</strain>
    </source>
</reference>
<protein>
    <submittedName>
        <fullName evidence="4">RNP-1 like RNA-binding protein</fullName>
    </submittedName>
</protein>
<evidence type="ECO:0000256" key="1">
    <source>
        <dbReference type="ARBA" id="ARBA00022884"/>
    </source>
</evidence>
<name>B4S9W1_PELPB</name>
<dbReference type="HOGENOM" id="CLU_012062_28_8_10"/>
<dbReference type="OrthoDB" id="9798855at2"/>
<proteinExistence type="predicted"/>
<accession>B4S9W1</accession>
<dbReference type="EMBL" id="CP001110">
    <property type="protein sequence ID" value="ACF43657.1"/>
    <property type="molecule type" value="Genomic_DNA"/>
</dbReference>
<gene>
    <name evidence="4" type="ordered locus">Ppha_1394</name>
</gene>
<keyword evidence="1" id="KW-0694">RNA-binding</keyword>
<dbReference type="InterPro" id="IPR048289">
    <property type="entry name" value="RRM2_NsCP33-like"/>
</dbReference>
<dbReference type="Proteomes" id="UP000002724">
    <property type="component" value="Chromosome"/>
</dbReference>
<dbReference type="PROSITE" id="PS50102">
    <property type="entry name" value="RRM"/>
    <property type="match status" value="1"/>
</dbReference>
<dbReference type="SUPFAM" id="SSF54928">
    <property type="entry name" value="RNA-binding domain, RBD"/>
    <property type="match status" value="1"/>
</dbReference>
<sequence length="95" mass="10836">MNIYIGNLAYTVSEDDLRDAFSEFGEVANASIINDKFSGRSKGFGFVEMPKDSEAREAIESMNGKDLNGRTVTVNEAKPREERPREERSPRRDRY</sequence>
<dbReference type="AlphaFoldDB" id="B4S9W1"/>
<evidence type="ECO:0000313" key="4">
    <source>
        <dbReference type="EMBL" id="ACF43657.1"/>
    </source>
</evidence>
<dbReference type="Gene3D" id="3.30.70.330">
    <property type="match status" value="1"/>
</dbReference>
<dbReference type="InterPro" id="IPR000504">
    <property type="entry name" value="RRM_dom"/>
</dbReference>
<dbReference type="STRING" id="324925.Ppha_1394"/>
<dbReference type="KEGG" id="pph:Ppha_1394"/>
<feature type="domain" description="RRM" evidence="3">
    <location>
        <begin position="1"/>
        <end position="79"/>
    </location>
</feature>
<dbReference type="RefSeq" id="WP_012508148.1">
    <property type="nucleotide sequence ID" value="NC_011060.1"/>
</dbReference>
<dbReference type="PANTHER" id="PTHR48027">
    <property type="entry name" value="HETEROGENEOUS NUCLEAR RIBONUCLEOPROTEIN 87F-RELATED"/>
    <property type="match status" value="1"/>
</dbReference>
<keyword evidence="5" id="KW-1185">Reference proteome</keyword>
<evidence type="ECO:0000313" key="5">
    <source>
        <dbReference type="Proteomes" id="UP000002724"/>
    </source>
</evidence>
<dbReference type="CDD" id="cd21608">
    <property type="entry name" value="RRM2_NsCP33_like"/>
    <property type="match status" value="1"/>
</dbReference>
<dbReference type="Pfam" id="PF00076">
    <property type="entry name" value="RRM_1"/>
    <property type="match status" value="1"/>
</dbReference>
<dbReference type="SMART" id="SM00360">
    <property type="entry name" value="RRM"/>
    <property type="match status" value="1"/>
</dbReference>
<feature type="compositionally biased region" description="Basic and acidic residues" evidence="2">
    <location>
        <begin position="77"/>
        <end position="95"/>
    </location>
</feature>
<organism evidence="4 5">
    <name type="scientific">Pelodictyon phaeoclathratiforme (strain DSM 5477 / BU-1)</name>
    <dbReference type="NCBI Taxonomy" id="324925"/>
    <lineage>
        <taxon>Bacteria</taxon>
        <taxon>Pseudomonadati</taxon>
        <taxon>Chlorobiota</taxon>
        <taxon>Chlorobiia</taxon>
        <taxon>Chlorobiales</taxon>
        <taxon>Chlorobiaceae</taxon>
        <taxon>Chlorobium/Pelodictyon group</taxon>
        <taxon>Pelodictyon</taxon>
    </lineage>
</organism>
<dbReference type="eggNOG" id="COG0724">
    <property type="taxonomic scope" value="Bacteria"/>
</dbReference>
<dbReference type="InterPro" id="IPR012677">
    <property type="entry name" value="Nucleotide-bd_a/b_plait_sf"/>
</dbReference>
<evidence type="ECO:0000259" key="3">
    <source>
        <dbReference type="PROSITE" id="PS50102"/>
    </source>
</evidence>